<organism evidence="11">
    <name type="scientific">Gongylonema pulchrum</name>
    <dbReference type="NCBI Taxonomy" id="637853"/>
    <lineage>
        <taxon>Eukaryota</taxon>
        <taxon>Metazoa</taxon>
        <taxon>Ecdysozoa</taxon>
        <taxon>Nematoda</taxon>
        <taxon>Chromadorea</taxon>
        <taxon>Rhabditida</taxon>
        <taxon>Spirurina</taxon>
        <taxon>Spiruromorpha</taxon>
        <taxon>Spiruroidea</taxon>
        <taxon>Gongylonematidae</taxon>
        <taxon>Gongylonema</taxon>
    </lineage>
</organism>
<evidence type="ECO:0000313" key="9">
    <source>
        <dbReference type="EMBL" id="VDK51726.1"/>
    </source>
</evidence>
<dbReference type="FunFam" id="3.30.160.60:FF:000039">
    <property type="entry name" value="Zinc finger protein ZIC 1"/>
    <property type="match status" value="1"/>
</dbReference>
<reference evidence="11" key="1">
    <citation type="submission" date="2016-06" db="UniProtKB">
        <authorList>
            <consortium name="WormBaseParasite"/>
        </authorList>
    </citation>
    <scope>IDENTIFICATION</scope>
</reference>
<comment type="subcellular location">
    <subcellularLocation>
        <location evidence="1">Nucleus</location>
    </subcellularLocation>
</comment>
<name>A0A183DAE2_9BILA</name>
<keyword evidence="2" id="KW-0479">Metal-binding</keyword>
<dbReference type="PANTHER" id="PTHR45718:SF4">
    <property type="entry name" value="TRANSCRIPTIONAL ACTIVATOR CUBITUS INTERRUPTUS"/>
    <property type="match status" value="1"/>
</dbReference>
<dbReference type="Pfam" id="PF00096">
    <property type="entry name" value="zf-C2H2"/>
    <property type="match status" value="1"/>
</dbReference>
<dbReference type="PROSITE" id="PS50157">
    <property type="entry name" value="ZINC_FINGER_C2H2_2"/>
    <property type="match status" value="1"/>
</dbReference>
<dbReference type="WBParaSite" id="GPUH_0000569101-mRNA-1">
    <property type="protein sequence ID" value="GPUH_0000569101-mRNA-1"/>
    <property type="gene ID" value="GPUH_0000569101"/>
</dbReference>
<evidence type="ECO:0000259" key="8">
    <source>
        <dbReference type="PROSITE" id="PS50157"/>
    </source>
</evidence>
<protein>
    <submittedName>
        <fullName evidence="11">C2H2-type domain-containing protein</fullName>
    </submittedName>
</protein>
<dbReference type="GO" id="GO:0000978">
    <property type="term" value="F:RNA polymerase II cis-regulatory region sequence-specific DNA binding"/>
    <property type="evidence" value="ECO:0007669"/>
    <property type="project" value="TreeGrafter"/>
</dbReference>
<dbReference type="EMBL" id="UYRT01012348">
    <property type="protein sequence ID" value="VDK51726.1"/>
    <property type="molecule type" value="Genomic_DNA"/>
</dbReference>
<dbReference type="InterPro" id="IPR043359">
    <property type="entry name" value="GLI-like"/>
</dbReference>
<accession>A0A183DAE2</accession>
<evidence type="ECO:0000256" key="6">
    <source>
        <dbReference type="ARBA" id="ARBA00023242"/>
    </source>
</evidence>
<evidence type="ECO:0000256" key="2">
    <source>
        <dbReference type="ARBA" id="ARBA00022723"/>
    </source>
</evidence>
<evidence type="ECO:0000256" key="3">
    <source>
        <dbReference type="ARBA" id="ARBA00022737"/>
    </source>
</evidence>
<dbReference type="GO" id="GO:0005634">
    <property type="term" value="C:nucleus"/>
    <property type="evidence" value="ECO:0007669"/>
    <property type="project" value="UniProtKB-SubCell"/>
</dbReference>
<evidence type="ECO:0000313" key="10">
    <source>
        <dbReference type="Proteomes" id="UP000271098"/>
    </source>
</evidence>
<dbReference type="SUPFAM" id="SSF57667">
    <property type="entry name" value="beta-beta-alpha zinc fingers"/>
    <property type="match status" value="1"/>
</dbReference>
<proteinExistence type="predicted"/>
<dbReference type="Proteomes" id="UP000271098">
    <property type="component" value="Unassembled WGS sequence"/>
</dbReference>
<sequence length="35" mass="4163">MHVHTNDKPYECKINGCHKSYTHPSSLRKHLKPQF</sequence>
<evidence type="ECO:0000256" key="4">
    <source>
        <dbReference type="ARBA" id="ARBA00022771"/>
    </source>
</evidence>
<keyword evidence="4 7" id="KW-0863">Zinc-finger</keyword>
<dbReference type="GO" id="GO:0000981">
    <property type="term" value="F:DNA-binding transcription factor activity, RNA polymerase II-specific"/>
    <property type="evidence" value="ECO:0007669"/>
    <property type="project" value="TreeGrafter"/>
</dbReference>
<evidence type="ECO:0000256" key="5">
    <source>
        <dbReference type="ARBA" id="ARBA00022833"/>
    </source>
</evidence>
<dbReference type="GO" id="GO:0008270">
    <property type="term" value="F:zinc ion binding"/>
    <property type="evidence" value="ECO:0007669"/>
    <property type="project" value="UniProtKB-KW"/>
</dbReference>
<evidence type="ECO:0000256" key="7">
    <source>
        <dbReference type="PROSITE-ProRule" id="PRU00042"/>
    </source>
</evidence>
<gene>
    <name evidence="9" type="ORF">GPUH_LOCUS5682</name>
</gene>
<dbReference type="AlphaFoldDB" id="A0A183DAE2"/>
<evidence type="ECO:0000313" key="11">
    <source>
        <dbReference type="WBParaSite" id="GPUH_0000569101-mRNA-1"/>
    </source>
</evidence>
<dbReference type="InterPro" id="IPR013087">
    <property type="entry name" value="Znf_C2H2_type"/>
</dbReference>
<dbReference type="PANTHER" id="PTHR45718">
    <property type="entry name" value="TRANSCRIPTIONAL ACTIVATOR CUBITUS INTERRUPTUS"/>
    <property type="match status" value="1"/>
</dbReference>
<keyword evidence="3" id="KW-0677">Repeat</keyword>
<keyword evidence="5" id="KW-0862">Zinc</keyword>
<keyword evidence="6" id="KW-0539">Nucleus</keyword>
<evidence type="ECO:0000256" key="1">
    <source>
        <dbReference type="ARBA" id="ARBA00004123"/>
    </source>
</evidence>
<dbReference type="Gene3D" id="3.30.160.60">
    <property type="entry name" value="Classic Zinc Finger"/>
    <property type="match status" value="1"/>
</dbReference>
<dbReference type="OrthoDB" id="5968217at2759"/>
<reference evidence="9 10" key="2">
    <citation type="submission" date="2018-11" db="EMBL/GenBank/DDBJ databases">
        <authorList>
            <consortium name="Pathogen Informatics"/>
        </authorList>
    </citation>
    <scope>NUCLEOTIDE SEQUENCE [LARGE SCALE GENOMIC DNA]</scope>
</reference>
<feature type="domain" description="C2H2-type" evidence="8">
    <location>
        <begin position="10"/>
        <end position="35"/>
    </location>
</feature>
<keyword evidence="10" id="KW-1185">Reference proteome</keyword>
<dbReference type="InterPro" id="IPR036236">
    <property type="entry name" value="Znf_C2H2_sf"/>
</dbReference>